<proteinExistence type="predicted"/>
<gene>
    <name evidence="3" type="ORF">CHC_T00000713001</name>
</gene>
<evidence type="ECO:0000313" key="3">
    <source>
        <dbReference type="EMBL" id="CDF40345.1"/>
    </source>
</evidence>
<dbReference type="Proteomes" id="UP000012073">
    <property type="component" value="Unassembled WGS sequence"/>
</dbReference>
<evidence type="ECO:0000313" key="4">
    <source>
        <dbReference type="Proteomes" id="UP000012073"/>
    </source>
</evidence>
<protein>
    <submittedName>
        <fullName evidence="3">Uncharacterized protein</fullName>
    </submittedName>
</protein>
<dbReference type="RefSeq" id="XP_005710639.1">
    <property type="nucleotide sequence ID" value="XM_005710582.1"/>
</dbReference>
<feature type="compositionally biased region" description="Polar residues" evidence="2">
    <location>
        <begin position="286"/>
        <end position="297"/>
    </location>
</feature>
<keyword evidence="1" id="KW-0175">Coiled coil</keyword>
<dbReference type="EMBL" id="HG002158">
    <property type="protein sequence ID" value="CDF40345.1"/>
    <property type="molecule type" value="Genomic_DNA"/>
</dbReference>
<organism evidence="3 4">
    <name type="scientific">Chondrus crispus</name>
    <name type="common">Carrageen Irish moss</name>
    <name type="synonym">Polymorpha crispa</name>
    <dbReference type="NCBI Taxonomy" id="2769"/>
    <lineage>
        <taxon>Eukaryota</taxon>
        <taxon>Rhodophyta</taxon>
        <taxon>Florideophyceae</taxon>
        <taxon>Rhodymeniophycidae</taxon>
        <taxon>Gigartinales</taxon>
        <taxon>Gigartinaceae</taxon>
        <taxon>Chondrus</taxon>
    </lineage>
</organism>
<feature type="region of interest" description="Disordered" evidence="2">
    <location>
        <begin position="207"/>
        <end position="418"/>
    </location>
</feature>
<reference evidence="4" key="1">
    <citation type="journal article" date="2013" name="Proc. Natl. Acad. Sci. U.S.A.">
        <title>Genome structure and metabolic features in the red seaweed Chondrus crispus shed light on evolution of the Archaeplastida.</title>
        <authorList>
            <person name="Collen J."/>
            <person name="Porcel B."/>
            <person name="Carre W."/>
            <person name="Ball S.G."/>
            <person name="Chaparro C."/>
            <person name="Tonon T."/>
            <person name="Barbeyron T."/>
            <person name="Michel G."/>
            <person name="Noel B."/>
            <person name="Valentin K."/>
            <person name="Elias M."/>
            <person name="Artiguenave F."/>
            <person name="Arun A."/>
            <person name="Aury J.M."/>
            <person name="Barbosa-Neto J.F."/>
            <person name="Bothwell J.H."/>
            <person name="Bouget F.Y."/>
            <person name="Brillet L."/>
            <person name="Cabello-Hurtado F."/>
            <person name="Capella-Gutierrez S."/>
            <person name="Charrier B."/>
            <person name="Cladiere L."/>
            <person name="Cock J.M."/>
            <person name="Coelho S.M."/>
            <person name="Colleoni C."/>
            <person name="Czjzek M."/>
            <person name="Da Silva C."/>
            <person name="Delage L."/>
            <person name="Denoeud F."/>
            <person name="Deschamps P."/>
            <person name="Dittami S.M."/>
            <person name="Gabaldon T."/>
            <person name="Gachon C.M."/>
            <person name="Groisillier A."/>
            <person name="Herve C."/>
            <person name="Jabbari K."/>
            <person name="Katinka M."/>
            <person name="Kloareg B."/>
            <person name="Kowalczyk N."/>
            <person name="Labadie K."/>
            <person name="Leblanc C."/>
            <person name="Lopez P.J."/>
            <person name="McLachlan D.H."/>
            <person name="Meslet-Cladiere L."/>
            <person name="Moustafa A."/>
            <person name="Nehr Z."/>
            <person name="Nyvall Collen P."/>
            <person name="Panaud O."/>
            <person name="Partensky F."/>
            <person name="Poulain J."/>
            <person name="Rensing S.A."/>
            <person name="Rousvoal S."/>
            <person name="Samson G."/>
            <person name="Symeonidi A."/>
            <person name="Weissenbach J."/>
            <person name="Zambounis A."/>
            <person name="Wincker P."/>
            <person name="Boyen C."/>
        </authorList>
    </citation>
    <scope>NUCLEOTIDE SEQUENCE [LARGE SCALE GENOMIC DNA]</scope>
    <source>
        <strain evidence="4">cv. Stackhouse</strain>
    </source>
</reference>
<feature type="compositionally biased region" description="Low complexity" evidence="2">
    <location>
        <begin position="216"/>
        <end position="230"/>
    </location>
</feature>
<dbReference type="AlphaFoldDB" id="R7QSI2"/>
<dbReference type="Gramene" id="CDF40345">
    <property type="protein sequence ID" value="CDF40345"/>
    <property type="gene ID" value="CHC_T00000713001"/>
</dbReference>
<dbReference type="GeneID" id="17318365"/>
<name>R7QSI2_CHOCR</name>
<dbReference type="KEGG" id="ccp:CHC_T00000713001"/>
<feature type="compositionally biased region" description="Low complexity" evidence="2">
    <location>
        <begin position="258"/>
        <end position="269"/>
    </location>
</feature>
<evidence type="ECO:0000256" key="2">
    <source>
        <dbReference type="SAM" id="MobiDB-lite"/>
    </source>
</evidence>
<sequence>MAAEAEEANKALHRQLADLQSAASEQANTLRKEAQNAKKAASSIKKKLATLTATLAIKTQALSETEAIATNNSWAIASLEVLVEEKDIELTKALKLSESEKSRASNLHYDYVRLERKIQLLATDMAKSEIALEETTSKLQSAERQAGPVRNVLLSAQAALNFNQDTYARVLNAKEKELAQAAANALALDNTTRLSISDNVHFGADGSEIGSDRTPGGHSLSPCSSSGVGSIDITPPKTPERKSSQRVSSSRGTRKPKTTTTPARALATKFNSRKLLPDRSRKQPGPLSSPTTAQSQRGSHEEPTASSPKHKWDGKRSRTSLRPIAPMEDSFRSMQGLLSRKEHVESSEETALDQQPSGFSKRSLSQDVRSGKQQDSSLDTSPQSQSMNLKGLLRKKSKAPTTTEVALPRGNRAGRKARTLKRFTNAVSSNIKLNK</sequence>
<keyword evidence="4" id="KW-1185">Reference proteome</keyword>
<accession>R7QSI2</accession>
<feature type="coiled-coil region" evidence="1">
    <location>
        <begin position="2"/>
        <end position="47"/>
    </location>
</feature>
<feature type="compositionally biased region" description="Polar residues" evidence="2">
    <location>
        <begin position="352"/>
        <end position="388"/>
    </location>
</feature>
<evidence type="ECO:0000256" key="1">
    <source>
        <dbReference type="SAM" id="Coils"/>
    </source>
</evidence>